<evidence type="ECO:0000313" key="3">
    <source>
        <dbReference type="Proteomes" id="UP000015100"/>
    </source>
</evidence>
<keyword evidence="1" id="KW-0732">Signal</keyword>
<evidence type="ECO:0000256" key="1">
    <source>
        <dbReference type="SAM" id="SignalP"/>
    </source>
</evidence>
<dbReference type="HOGENOM" id="CLU_339172_0_0_1"/>
<keyword evidence="3" id="KW-1185">Reference proteome</keyword>
<name>S8A5M5_DACHA</name>
<feature type="chain" id="PRO_5004560331" evidence="1">
    <location>
        <begin position="22"/>
        <end position="750"/>
    </location>
</feature>
<dbReference type="Proteomes" id="UP000015100">
    <property type="component" value="Unassembled WGS sequence"/>
</dbReference>
<dbReference type="AlphaFoldDB" id="S8A5M5"/>
<comment type="caution">
    <text evidence="2">The sequence shown here is derived from an EMBL/GenBank/DDBJ whole genome shotgun (WGS) entry which is preliminary data.</text>
</comment>
<sequence>MWSSHILELGILMAVVPFAIATDANLNANVDEADVSTGLPWDNQRYAYKAAFDNRNAELQKPDNVVPMTQYVDNGGTVDARVSHTHPKPVPRADSLHDLGHEGVKAALSSSIHSYHTPGPVIHNPGDLEDILFTDRRVAFDDPVIATTAKNVHLELETRTVPYTTDENGRVSYRASEFEVYHTHPENGPVPMVPDINPTVLAHINKAIRPEAHPNTIRLTTTFTTKAVSTPELHPSAIPGHTHIQARALQTSEANVPTNNFIRDHDDGERDVSEYTTNVTPLSLGVTSSIYNYYYNFTVTVTYAGNSTWAETWTPLLADVQTPTNKVVGPTVTFFDPVLNITYDIVPFEDPNLTVLPKISLWWRPVATGSPTRPKDISKASSFYAAHKTVHTLPGPMLVFDSHTNVTWNQTYEGNLIDNWRVFSPVTTGYPPAFTPTLIPHPEWPPFRAYDEEVGPFYENILPTVTALVLSETPIGGVSSLIEDAPNSEPIQAEEGFRIGVIPIGYEENSVKPPSPDGLTERNPKQIEIDQHYPVPFFPDGPENYQVFSQWVGTCRVIKHIAKKGVPHKDFIINTHTQIDVMNPTDRKQQEGMCHGVIYYMLHIEESSAAAELFGKAIAFENELRKRGYDSPIPNWASLRSLVNDTDRTAEDSYEGLGIEWYDDCTPIIHHTGRRMSPEIRSLWDGNKEWIRNGIPSNWYPPFEKCERINILLPLVDGGGSIDGFQIGDWWITPNHDLPFYRELKSMRVA</sequence>
<feature type="signal peptide" evidence="1">
    <location>
        <begin position="1"/>
        <end position="21"/>
    </location>
</feature>
<proteinExistence type="predicted"/>
<organism evidence="2 3">
    <name type="scientific">Dactylellina haptotyla (strain CBS 200.50)</name>
    <name type="common">Nematode-trapping fungus</name>
    <name type="synonym">Monacrosporium haptotylum</name>
    <dbReference type="NCBI Taxonomy" id="1284197"/>
    <lineage>
        <taxon>Eukaryota</taxon>
        <taxon>Fungi</taxon>
        <taxon>Dikarya</taxon>
        <taxon>Ascomycota</taxon>
        <taxon>Pezizomycotina</taxon>
        <taxon>Orbiliomycetes</taxon>
        <taxon>Orbiliales</taxon>
        <taxon>Orbiliaceae</taxon>
        <taxon>Dactylellina</taxon>
    </lineage>
</organism>
<evidence type="ECO:0000313" key="2">
    <source>
        <dbReference type="EMBL" id="EPS36411.1"/>
    </source>
</evidence>
<reference evidence="2 3" key="1">
    <citation type="journal article" date="2013" name="PLoS Genet.">
        <title>Genomic mechanisms accounting for the adaptation to parasitism in nematode-trapping fungi.</title>
        <authorList>
            <person name="Meerupati T."/>
            <person name="Andersson K.M."/>
            <person name="Friman E."/>
            <person name="Kumar D."/>
            <person name="Tunlid A."/>
            <person name="Ahren D."/>
        </authorList>
    </citation>
    <scope>NUCLEOTIDE SEQUENCE [LARGE SCALE GENOMIC DNA]</scope>
    <source>
        <strain evidence="2 3">CBS 200.50</strain>
    </source>
</reference>
<dbReference type="OMA" id="KCERINI"/>
<dbReference type="EMBL" id="AQGS01000912">
    <property type="protein sequence ID" value="EPS36411.1"/>
    <property type="molecule type" value="Genomic_DNA"/>
</dbReference>
<reference evidence="3" key="2">
    <citation type="submission" date="2013-04" db="EMBL/GenBank/DDBJ databases">
        <title>Genomic mechanisms accounting for the adaptation to parasitism in nematode-trapping fungi.</title>
        <authorList>
            <person name="Ahren D.G."/>
        </authorList>
    </citation>
    <scope>NUCLEOTIDE SEQUENCE [LARGE SCALE GENOMIC DNA]</scope>
    <source>
        <strain evidence="3">CBS 200.50</strain>
    </source>
</reference>
<gene>
    <name evidence="2" type="ORF">H072_10102</name>
</gene>
<protein>
    <submittedName>
        <fullName evidence="2">Uncharacterized protein</fullName>
    </submittedName>
</protein>
<dbReference type="OrthoDB" id="5308330at2759"/>
<accession>S8A5M5</accession>